<sequence length="150" mass="16908">MTGYPGRWSKPMGAQGLNSLIQLLKVQGGNWMSERENSLPNWKTGITSSRDEELQVEYSWDQRVQMKYLWRNNNCHWGSLAVLNEDEEDSHTHGVGEVNTNWKGTIGTQGLGVMDENGVLFADFCALNKLVIGGSLFPHQIARLRTRSIT</sequence>
<proteinExistence type="predicted"/>
<comment type="caution">
    <text evidence="1">The sequence shown here is derived from an EMBL/GenBank/DDBJ whole genome shotgun (WGS) entry which is preliminary data.</text>
</comment>
<evidence type="ECO:0000313" key="2">
    <source>
        <dbReference type="Proteomes" id="UP001163046"/>
    </source>
</evidence>
<dbReference type="AlphaFoldDB" id="A0A9X0A131"/>
<dbReference type="OrthoDB" id="5990281at2759"/>
<evidence type="ECO:0000313" key="1">
    <source>
        <dbReference type="EMBL" id="KAJ7390908.1"/>
    </source>
</evidence>
<accession>A0A9X0A131</accession>
<name>A0A9X0A131_9CNID</name>
<keyword evidence="2" id="KW-1185">Reference proteome</keyword>
<protein>
    <submittedName>
        <fullName evidence="1">Uncharacterized protein</fullName>
    </submittedName>
</protein>
<dbReference type="EMBL" id="MU825409">
    <property type="protein sequence ID" value="KAJ7390908.1"/>
    <property type="molecule type" value="Genomic_DNA"/>
</dbReference>
<organism evidence="1 2">
    <name type="scientific">Desmophyllum pertusum</name>
    <dbReference type="NCBI Taxonomy" id="174260"/>
    <lineage>
        <taxon>Eukaryota</taxon>
        <taxon>Metazoa</taxon>
        <taxon>Cnidaria</taxon>
        <taxon>Anthozoa</taxon>
        <taxon>Hexacorallia</taxon>
        <taxon>Scleractinia</taxon>
        <taxon>Caryophylliina</taxon>
        <taxon>Caryophylliidae</taxon>
        <taxon>Desmophyllum</taxon>
    </lineage>
</organism>
<reference evidence="1" key="1">
    <citation type="submission" date="2023-01" db="EMBL/GenBank/DDBJ databases">
        <title>Genome assembly of the deep-sea coral Lophelia pertusa.</title>
        <authorList>
            <person name="Herrera S."/>
            <person name="Cordes E."/>
        </authorList>
    </citation>
    <scope>NUCLEOTIDE SEQUENCE</scope>
    <source>
        <strain evidence="1">USNM1676648</strain>
        <tissue evidence="1">Polyp</tissue>
    </source>
</reference>
<dbReference type="Proteomes" id="UP001163046">
    <property type="component" value="Unassembled WGS sequence"/>
</dbReference>
<gene>
    <name evidence="1" type="ORF">OS493_020928</name>
</gene>